<evidence type="ECO:0000256" key="7">
    <source>
        <dbReference type="ARBA" id="ARBA00022679"/>
    </source>
</evidence>
<keyword evidence="7 13" id="KW-0808">Transferase</keyword>
<evidence type="ECO:0000256" key="12">
    <source>
        <dbReference type="ARBA" id="ARBA00029757"/>
    </source>
</evidence>
<keyword evidence="9 13" id="KW-0418">Kinase</keyword>
<keyword evidence="6 13" id="KW-0441">Lipid A biosynthesis</keyword>
<comment type="catalytic activity">
    <reaction evidence="13">
        <text>a lipid A disaccharide + ATP = a lipid IVA + ADP + H(+)</text>
        <dbReference type="Rhea" id="RHEA:67840"/>
        <dbReference type="ChEBI" id="CHEBI:15378"/>
        <dbReference type="ChEBI" id="CHEBI:30616"/>
        <dbReference type="ChEBI" id="CHEBI:176343"/>
        <dbReference type="ChEBI" id="CHEBI:176425"/>
        <dbReference type="ChEBI" id="CHEBI:456216"/>
        <dbReference type="EC" id="2.7.1.130"/>
    </reaction>
</comment>
<evidence type="ECO:0000256" key="8">
    <source>
        <dbReference type="ARBA" id="ARBA00022741"/>
    </source>
</evidence>
<evidence type="ECO:0000256" key="9">
    <source>
        <dbReference type="ARBA" id="ARBA00022777"/>
    </source>
</evidence>
<reference evidence="14" key="3">
    <citation type="submission" date="2023-01" db="EMBL/GenBank/DDBJ databases">
        <authorList>
            <person name="Sun Q."/>
            <person name="Evtushenko L."/>
        </authorList>
    </citation>
    <scope>NUCLEOTIDE SEQUENCE</scope>
    <source>
        <strain evidence="14">VKM B-1606</strain>
    </source>
</reference>
<dbReference type="Proteomes" id="UP000758856">
    <property type="component" value="Unassembled WGS sequence"/>
</dbReference>
<keyword evidence="5 13" id="KW-0444">Lipid biosynthesis</keyword>
<keyword evidence="16" id="KW-1185">Reference proteome</keyword>
<keyword evidence="8 13" id="KW-0547">Nucleotide-binding</keyword>
<comment type="caution">
    <text evidence="14">The sequence shown here is derived from an EMBL/GenBank/DDBJ whole genome shotgun (WGS) entry which is preliminary data.</text>
</comment>
<dbReference type="PANTHER" id="PTHR42724:SF1">
    <property type="entry name" value="TETRAACYLDISACCHARIDE 4'-KINASE, MITOCHONDRIAL-RELATED"/>
    <property type="match status" value="1"/>
</dbReference>
<reference evidence="15 16" key="2">
    <citation type="submission" date="2021-01" db="EMBL/GenBank/DDBJ databases">
        <title>Genomic Encyclopedia of Type Strains, Phase IV (KMG-IV): sequencing the most valuable type-strain genomes for metagenomic binning, comparative biology and taxonomic classification.</title>
        <authorList>
            <person name="Goeker M."/>
        </authorList>
    </citation>
    <scope>NUCLEOTIDE SEQUENCE [LARGE SCALE GENOMIC DNA]</scope>
    <source>
        <strain evidence="15 16">DSM 6130</strain>
    </source>
</reference>
<dbReference type="HAMAP" id="MF_00409">
    <property type="entry name" value="LpxK"/>
    <property type="match status" value="1"/>
</dbReference>
<evidence type="ECO:0000313" key="16">
    <source>
        <dbReference type="Proteomes" id="UP000758856"/>
    </source>
</evidence>
<sequence>MRAPGFWWREPGLAAAALAPLGALYGAGAARRMARAGETVSAPVVCVGNFVAGGAGKTPTAIFLAERLAAAGERPFLLSRGYGGSLDGPALVDSRTHLASEVGDEPLLLAAVAPTVVARDRPAGARFAADRGAGVIILDDGLQNPALAKTVTLAVVDGARGVGNGRCLPAGPLRAPLAAQFARTDMALVIGPGAPGAALAVEARRRGVTVHHGALVPTPQDAERLRGRRVIAVAGLGRPEKLLDTLAAIGAQTERFVALGDHALPSEPQARAIADAARAADALVVTTEKDFVKWRERRPELAEIAVALPVRLVVEDEDGLLARLRAAIAEARGS</sequence>
<keyword evidence="10 13" id="KW-0067">ATP-binding</keyword>
<dbReference type="EMBL" id="BSFF01000002">
    <property type="protein sequence ID" value="GLK56109.1"/>
    <property type="molecule type" value="Genomic_DNA"/>
</dbReference>
<comment type="function">
    <text evidence="1 13">Transfers the gamma-phosphate of ATP to the 4'-position of a tetraacyldisaccharide 1-phosphate intermediate (termed DS-1-P) to form tetraacyldisaccharide 1,4'-bis-phosphate (lipid IVA).</text>
</comment>
<dbReference type="GO" id="GO:0005886">
    <property type="term" value="C:plasma membrane"/>
    <property type="evidence" value="ECO:0007669"/>
    <property type="project" value="TreeGrafter"/>
</dbReference>
<dbReference type="InterPro" id="IPR027417">
    <property type="entry name" value="P-loop_NTPase"/>
</dbReference>
<dbReference type="GO" id="GO:0005524">
    <property type="term" value="F:ATP binding"/>
    <property type="evidence" value="ECO:0007669"/>
    <property type="project" value="UniProtKB-UniRule"/>
</dbReference>
<proteinExistence type="inferred from homology"/>
<feature type="binding site" evidence="13">
    <location>
        <begin position="51"/>
        <end position="58"/>
    </location>
    <ligand>
        <name>ATP</name>
        <dbReference type="ChEBI" id="CHEBI:30616"/>
    </ligand>
</feature>
<evidence type="ECO:0000256" key="1">
    <source>
        <dbReference type="ARBA" id="ARBA00002274"/>
    </source>
</evidence>
<evidence type="ECO:0000256" key="3">
    <source>
        <dbReference type="ARBA" id="ARBA00012071"/>
    </source>
</evidence>
<keyword evidence="11 13" id="KW-0443">Lipid metabolism</keyword>
<dbReference type="GO" id="GO:0009244">
    <property type="term" value="P:lipopolysaccharide core region biosynthetic process"/>
    <property type="evidence" value="ECO:0007669"/>
    <property type="project" value="TreeGrafter"/>
</dbReference>
<comment type="similarity">
    <text evidence="13">Belongs to the LpxK family.</text>
</comment>
<protein>
    <recommendedName>
        <fullName evidence="4 13">Tetraacyldisaccharide 4'-kinase</fullName>
        <ecNumber evidence="3 13">2.7.1.130</ecNumber>
    </recommendedName>
    <alternativeName>
        <fullName evidence="12 13">Lipid A 4'-kinase</fullName>
    </alternativeName>
</protein>
<dbReference type="Proteomes" id="UP001143400">
    <property type="component" value="Unassembled WGS sequence"/>
</dbReference>
<evidence type="ECO:0000313" key="14">
    <source>
        <dbReference type="EMBL" id="GLK56109.1"/>
    </source>
</evidence>
<dbReference type="EC" id="2.7.1.130" evidence="3 13"/>
<dbReference type="EMBL" id="JAFBCY010000001">
    <property type="protein sequence ID" value="MBM7850815.1"/>
    <property type="molecule type" value="Genomic_DNA"/>
</dbReference>
<dbReference type="SUPFAM" id="SSF52540">
    <property type="entry name" value="P-loop containing nucleoside triphosphate hydrolases"/>
    <property type="match status" value="1"/>
</dbReference>
<comment type="pathway">
    <text evidence="2 13">Glycolipid biosynthesis; lipid IV(A) biosynthesis; lipid IV(A) from (3R)-3-hydroxytetradecanoyl-[acyl-carrier-protein] and UDP-N-acetyl-alpha-D-glucosamine: step 6/6.</text>
</comment>
<dbReference type="GO" id="GO:0009245">
    <property type="term" value="P:lipid A biosynthetic process"/>
    <property type="evidence" value="ECO:0007669"/>
    <property type="project" value="UniProtKB-UniRule"/>
</dbReference>
<dbReference type="GO" id="GO:0009029">
    <property type="term" value="F:lipid-A 4'-kinase activity"/>
    <property type="evidence" value="ECO:0007669"/>
    <property type="project" value="UniProtKB-UniRule"/>
</dbReference>
<dbReference type="PANTHER" id="PTHR42724">
    <property type="entry name" value="TETRAACYLDISACCHARIDE 4'-KINASE"/>
    <property type="match status" value="1"/>
</dbReference>
<evidence type="ECO:0000256" key="2">
    <source>
        <dbReference type="ARBA" id="ARBA00004870"/>
    </source>
</evidence>
<evidence type="ECO:0000256" key="4">
    <source>
        <dbReference type="ARBA" id="ARBA00016436"/>
    </source>
</evidence>
<evidence type="ECO:0000256" key="10">
    <source>
        <dbReference type="ARBA" id="ARBA00022840"/>
    </source>
</evidence>
<dbReference type="RefSeq" id="WP_204949191.1">
    <property type="nucleotide sequence ID" value="NZ_BSFF01000002.1"/>
</dbReference>
<reference evidence="14" key="1">
    <citation type="journal article" date="2014" name="Int. J. Syst. Evol. Microbiol.">
        <title>Complete genome sequence of Corynebacterium casei LMG S-19264T (=DSM 44701T), isolated from a smear-ripened cheese.</title>
        <authorList>
            <consortium name="US DOE Joint Genome Institute (JGI-PGF)"/>
            <person name="Walter F."/>
            <person name="Albersmeier A."/>
            <person name="Kalinowski J."/>
            <person name="Ruckert C."/>
        </authorList>
    </citation>
    <scope>NUCLEOTIDE SEQUENCE</scope>
    <source>
        <strain evidence="14">VKM B-1606</strain>
    </source>
</reference>
<dbReference type="InterPro" id="IPR003758">
    <property type="entry name" value="LpxK"/>
</dbReference>
<evidence type="ECO:0000313" key="17">
    <source>
        <dbReference type="Proteomes" id="UP001143400"/>
    </source>
</evidence>
<organism evidence="14 17">
    <name type="scientific">Methylopila capsulata</name>
    <dbReference type="NCBI Taxonomy" id="61654"/>
    <lineage>
        <taxon>Bacteria</taxon>
        <taxon>Pseudomonadati</taxon>
        <taxon>Pseudomonadota</taxon>
        <taxon>Alphaproteobacteria</taxon>
        <taxon>Hyphomicrobiales</taxon>
        <taxon>Methylopilaceae</taxon>
        <taxon>Methylopila</taxon>
    </lineage>
</organism>
<evidence type="ECO:0000256" key="6">
    <source>
        <dbReference type="ARBA" id="ARBA00022556"/>
    </source>
</evidence>
<dbReference type="AlphaFoldDB" id="A0A9W6IVK0"/>
<dbReference type="Pfam" id="PF02606">
    <property type="entry name" value="LpxK"/>
    <property type="match status" value="1"/>
</dbReference>
<evidence type="ECO:0000256" key="11">
    <source>
        <dbReference type="ARBA" id="ARBA00023098"/>
    </source>
</evidence>
<evidence type="ECO:0000313" key="15">
    <source>
        <dbReference type="EMBL" id="MBM7850815.1"/>
    </source>
</evidence>
<evidence type="ECO:0000256" key="13">
    <source>
        <dbReference type="HAMAP-Rule" id="MF_00409"/>
    </source>
</evidence>
<dbReference type="NCBIfam" id="TIGR00682">
    <property type="entry name" value="lpxK"/>
    <property type="match status" value="1"/>
</dbReference>
<gene>
    <name evidence="13 14" type="primary">lpxK</name>
    <name evidence="14" type="ORF">GCM10008170_21280</name>
    <name evidence="15" type="ORF">JOD31_001027</name>
</gene>
<evidence type="ECO:0000256" key="5">
    <source>
        <dbReference type="ARBA" id="ARBA00022516"/>
    </source>
</evidence>
<accession>A0A9W6IVK0</accession>
<name>A0A9W6IVK0_9HYPH</name>